<dbReference type="Pfam" id="PF25601">
    <property type="entry name" value="AAA_lid_14"/>
    <property type="match status" value="1"/>
</dbReference>
<keyword evidence="2" id="KW-0067">ATP-binding</keyword>
<dbReference type="InterPro" id="IPR058031">
    <property type="entry name" value="AAA_lid_NorR"/>
</dbReference>
<evidence type="ECO:0000256" key="3">
    <source>
        <dbReference type="ARBA" id="ARBA00023015"/>
    </source>
</evidence>
<dbReference type="InterPro" id="IPR025944">
    <property type="entry name" value="Sigma_54_int_dom_CS"/>
</dbReference>
<dbReference type="GO" id="GO:0006355">
    <property type="term" value="P:regulation of DNA-templated transcription"/>
    <property type="evidence" value="ECO:0007669"/>
    <property type="project" value="InterPro"/>
</dbReference>
<keyword evidence="4" id="KW-0238">DNA-binding</keyword>
<gene>
    <name evidence="7" type="primary">zraR_1</name>
    <name evidence="7" type="ORF">ATZ99_03630</name>
</gene>
<accession>A0A162MWX4</accession>
<reference evidence="7 8" key="1">
    <citation type="submission" date="2015-12" db="EMBL/GenBank/DDBJ databases">
        <title>Draft genome of Thermovenabulum gondwanense isolated from a red thermophilic microbial mat colonisisng an outflow channel of a bore well.</title>
        <authorList>
            <person name="Patel B.K."/>
        </authorList>
    </citation>
    <scope>NUCLEOTIDE SEQUENCE [LARGE SCALE GENOMIC DNA]</scope>
    <source>
        <strain evidence="7 8">R270</strain>
    </source>
</reference>
<evidence type="ECO:0000256" key="1">
    <source>
        <dbReference type="ARBA" id="ARBA00022741"/>
    </source>
</evidence>
<dbReference type="GO" id="GO:0005524">
    <property type="term" value="F:ATP binding"/>
    <property type="evidence" value="ECO:0007669"/>
    <property type="project" value="UniProtKB-KW"/>
</dbReference>
<dbReference type="InterPro" id="IPR013785">
    <property type="entry name" value="Aldolase_TIM"/>
</dbReference>
<dbReference type="GO" id="GO:0043565">
    <property type="term" value="F:sequence-specific DNA binding"/>
    <property type="evidence" value="ECO:0007669"/>
    <property type="project" value="InterPro"/>
</dbReference>
<dbReference type="CDD" id="cd00009">
    <property type="entry name" value="AAA"/>
    <property type="match status" value="1"/>
</dbReference>
<evidence type="ECO:0000259" key="6">
    <source>
        <dbReference type="PROSITE" id="PS50045"/>
    </source>
</evidence>
<dbReference type="SUPFAM" id="SSF52540">
    <property type="entry name" value="P-loop containing nucleoside triphosphate hydrolases"/>
    <property type="match status" value="1"/>
</dbReference>
<evidence type="ECO:0000256" key="5">
    <source>
        <dbReference type="ARBA" id="ARBA00023163"/>
    </source>
</evidence>
<sequence length="609" mass="68696">MDSLEREKIKQKLRDIIKQGRLIIGAGVGSGFAAKYAEEGGADLLFLFNSGRFRMAGVPSLAGYLPYANANDMVINFGVNEIIPKVKNIPVIAGLCATDPKYSHRELLEIIKNYNFNGIVNYPTMCIINGNFRLIAEEQGFGFDNEVKLIKLASEMNIFTVAFVQNEIETVKMLEANADVICVHFGFTSGGEGNIKTFMPLEEAVKIYCNIYKRINSKLNDKILMVYGGPLGYPESIRNFLREIKLRGANVHGYIGGSAIDSNYVRETISSVTHLLKGISQQEITRLGKLVGSSQSMQNIYEIIMKVAPSDITVLVTGESGTGKELVSEAIHELSLRKNKPLIKINCANLPENLLESELFGHEAGAFTGAIKKHIGKFELADGGTLVLDEIGEIPLNLQAKLLRVIENQEFYRIGGEKLIKVDVRIIACTNKDLSKLVKEGRFREDLFWRLNVININMPPLRMHLEDLPEIVEEIVKRYCKKHNKPIPKIDPNLIKNLKFYNWPGNVRELENFIHTLLVFSNEKMLSFNDKAANLLKEKLLQQNEYEKETQSNLFKTHSEYEIESKILIEVLKQCNFNKTKAAKKLGISRRTLYNKLKKMGCDKAPFNL</sequence>
<dbReference type="PRINTS" id="PR01590">
    <property type="entry name" value="HTHFIS"/>
</dbReference>
<dbReference type="SUPFAM" id="SSF46689">
    <property type="entry name" value="Homeodomain-like"/>
    <property type="match status" value="1"/>
</dbReference>
<dbReference type="InterPro" id="IPR025662">
    <property type="entry name" value="Sigma_54_int_dom_ATP-bd_1"/>
</dbReference>
<dbReference type="PANTHER" id="PTHR32071:SF57">
    <property type="entry name" value="C4-DICARBOXYLATE TRANSPORT TRANSCRIPTIONAL REGULATORY PROTEIN DCTD"/>
    <property type="match status" value="1"/>
</dbReference>
<dbReference type="InterPro" id="IPR015813">
    <property type="entry name" value="Pyrv/PenolPyrv_kinase-like_dom"/>
</dbReference>
<protein>
    <submittedName>
        <fullName evidence="7">Transcriptional regulatory protein ZraR</fullName>
    </submittedName>
</protein>
<dbReference type="InterPro" id="IPR009057">
    <property type="entry name" value="Homeodomain-like_sf"/>
</dbReference>
<keyword evidence="8" id="KW-1185">Reference proteome</keyword>
<organism evidence="7 8">
    <name type="scientific">Thermovenabulum gondwanense</name>
    <dbReference type="NCBI Taxonomy" id="520767"/>
    <lineage>
        <taxon>Bacteria</taxon>
        <taxon>Bacillati</taxon>
        <taxon>Bacillota</taxon>
        <taxon>Clostridia</taxon>
        <taxon>Thermosediminibacterales</taxon>
        <taxon>Thermosediminibacteraceae</taxon>
        <taxon>Thermovenabulum</taxon>
    </lineage>
</organism>
<dbReference type="Proteomes" id="UP000075737">
    <property type="component" value="Unassembled WGS sequence"/>
</dbReference>
<dbReference type="FunFam" id="3.40.50.300:FF:000006">
    <property type="entry name" value="DNA-binding transcriptional regulator NtrC"/>
    <property type="match status" value="1"/>
</dbReference>
<feature type="domain" description="Sigma-54 factor interaction" evidence="6">
    <location>
        <begin position="290"/>
        <end position="519"/>
    </location>
</feature>
<dbReference type="EMBL" id="LOHZ01000019">
    <property type="protein sequence ID" value="KYO68052.1"/>
    <property type="molecule type" value="Genomic_DNA"/>
</dbReference>
<evidence type="ECO:0000313" key="8">
    <source>
        <dbReference type="Proteomes" id="UP000075737"/>
    </source>
</evidence>
<keyword evidence="5" id="KW-0804">Transcription</keyword>
<keyword evidence="1" id="KW-0547">Nucleotide-binding</keyword>
<dbReference type="Gene3D" id="1.10.8.60">
    <property type="match status" value="1"/>
</dbReference>
<dbReference type="PROSITE" id="PS00676">
    <property type="entry name" value="SIGMA54_INTERACT_2"/>
    <property type="match status" value="1"/>
</dbReference>
<dbReference type="InterPro" id="IPR027417">
    <property type="entry name" value="P-loop_NTPase"/>
</dbReference>
<dbReference type="PANTHER" id="PTHR32071">
    <property type="entry name" value="TRANSCRIPTIONAL REGULATORY PROTEIN"/>
    <property type="match status" value="1"/>
</dbReference>
<dbReference type="InterPro" id="IPR002078">
    <property type="entry name" value="Sigma_54_int"/>
</dbReference>
<dbReference type="Pfam" id="PF02954">
    <property type="entry name" value="HTH_8"/>
    <property type="match status" value="1"/>
</dbReference>
<dbReference type="Pfam" id="PF00158">
    <property type="entry name" value="Sigma54_activat"/>
    <property type="match status" value="1"/>
</dbReference>
<dbReference type="PROSITE" id="PS50045">
    <property type="entry name" value="SIGMA54_INTERACT_4"/>
    <property type="match status" value="1"/>
</dbReference>
<proteinExistence type="predicted"/>
<keyword evidence="3" id="KW-0805">Transcription regulation</keyword>
<dbReference type="OrthoDB" id="9803970at2"/>
<evidence type="ECO:0000256" key="4">
    <source>
        <dbReference type="ARBA" id="ARBA00023125"/>
    </source>
</evidence>
<dbReference type="SMART" id="SM00382">
    <property type="entry name" value="AAA"/>
    <property type="match status" value="1"/>
</dbReference>
<dbReference type="GO" id="GO:0003824">
    <property type="term" value="F:catalytic activity"/>
    <property type="evidence" value="ECO:0007669"/>
    <property type="project" value="InterPro"/>
</dbReference>
<evidence type="ECO:0000313" key="7">
    <source>
        <dbReference type="EMBL" id="KYO68052.1"/>
    </source>
</evidence>
<comment type="caution">
    <text evidence="7">The sequence shown here is derived from an EMBL/GenBank/DDBJ whole genome shotgun (WGS) entry which is preliminary data.</text>
</comment>
<dbReference type="Gene3D" id="3.20.20.70">
    <property type="entry name" value="Aldolase class I"/>
    <property type="match status" value="1"/>
</dbReference>
<dbReference type="InterPro" id="IPR002197">
    <property type="entry name" value="HTH_Fis"/>
</dbReference>
<dbReference type="PROSITE" id="PS00688">
    <property type="entry name" value="SIGMA54_INTERACT_3"/>
    <property type="match status" value="1"/>
</dbReference>
<dbReference type="STRING" id="520767.ATZ99_03630"/>
<dbReference type="PROSITE" id="PS00675">
    <property type="entry name" value="SIGMA54_INTERACT_1"/>
    <property type="match status" value="1"/>
</dbReference>
<dbReference type="SUPFAM" id="SSF51621">
    <property type="entry name" value="Phosphoenolpyruvate/pyruvate domain"/>
    <property type="match status" value="1"/>
</dbReference>
<dbReference type="Gene3D" id="1.10.10.60">
    <property type="entry name" value="Homeodomain-like"/>
    <property type="match status" value="1"/>
</dbReference>
<dbReference type="InterPro" id="IPR009215">
    <property type="entry name" value="TIM-br_IGPS-like"/>
</dbReference>
<dbReference type="InterPro" id="IPR003593">
    <property type="entry name" value="AAA+_ATPase"/>
</dbReference>
<dbReference type="AlphaFoldDB" id="A0A162MWX4"/>
<name>A0A162MWX4_9FIRM</name>
<dbReference type="Gene3D" id="3.40.50.300">
    <property type="entry name" value="P-loop containing nucleotide triphosphate hydrolases"/>
    <property type="match status" value="1"/>
</dbReference>
<dbReference type="Pfam" id="PF09370">
    <property type="entry name" value="PEP_hydrolase"/>
    <property type="match status" value="1"/>
</dbReference>
<evidence type="ECO:0000256" key="2">
    <source>
        <dbReference type="ARBA" id="ARBA00022840"/>
    </source>
</evidence>
<dbReference type="RefSeq" id="WP_068747535.1">
    <property type="nucleotide sequence ID" value="NZ_LOHZ01000019.1"/>
</dbReference>
<dbReference type="InterPro" id="IPR025943">
    <property type="entry name" value="Sigma_54_int_dom_ATP-bd_2"/>
</dbReference>